<dbReference type="GO" id="GO:0022627">
    <property type="term" value="C:cytosolic small ribosomal subunit"/>
    <property type="evidence" value="ECO:0007669"/>
    <property type="project" value="TreeGrafter"/>
</dbReference>
<dbReference type="GO" id="GO:0003735">
    <property type="term" value="F:structural constituent of ribosome"/>
    <property type="evidence" value="ECO:0007669"/>
    <property type="project" value="TreeGrafter"/>
</dbReference>
<dbReference type="SMART" id="SM00316">
    <property type="entry name" value="S1"/>
    <property type="match status" value="1"/>
</dbReference>
<name>A0A5C6EQ21_9BACT</name>
<dbReference type="PROSITE" id="PS50126">
    <property type="entry name" value="S1"/>
    <property type="match status" value="1"/>
</dbReference>
<dbReference type="EMBL" id="SJPW01000005">
    <property type="protein sequence ID" value="TWU50725.1"/>
    <property type="molecule type" value="Genomic_DNA"/>
</dbReference>
<evidence type="ECO:0000256" key="3">
    <source>
        <dbReference type="ARBA" id="ARBA00023274"/>
    </source>
</evidence>
<dbReference type="GO" id="GO:0003729">
    <property type="term" value="F:mRNA binding"/>
    <property type="evidence" value="ECO:0007669"/>
    <property type="project" value="TreeGrafter"/>
</dbReference>
<dbReference type="OrthoDB" id="9804077at2"/>
<dbReference type="RefSeq" id="WP_146459421.1">
    <property type="nucleotide sequence ID" value="NZ_SJPW01000005.1"/>
</dbReference>
<evidence type="ECO:0000313" key="5">
    <source>
        <dbReference type="EMBL" id="TWU50725.1"/>
    </source>
</evidence>
<keyword evidence="6" id="KW-1185">Reference proteome</keyword>
<accession>A0A5C6EQ21</accession>
<dbReference type="PANTHER" id="PTHR10724">
    <property type="entry name" value="30S RIBOSOMAL PROTEIN S1"/>
    <property type="match status" value="1"/>
</dbReference>
<evidence type="ECO:0000313" key="6">
    <source>
        <dbReference type="Proteomes" id="UP000318288"/>
    </source>
</evidence>
<gene>
    <name evidence="5" type="primary">rpsA_2</name>
    <name evidence="5" type="ORF">Poly51_40180</name>
</gene>
<dbReference type="Pfam" id="PF00575">
    <property type="entry name" value="S1"/>
    <property type="match status" value="1"/>
</dbReference>
<proteinExistence type="inferred from homology"/>
<dbReference type="GO" id="GO:0006412">
    <property type="term" value="P:translation"/>
    <property type="evidence" value="ECO:0007669"/>
    <property type="project" value="TreeGrafter"/>
</dbReference>
<evidence type="ECO:0000256" key="1">
    <source>
        <dbReference type="ARBA" id="ARBA00006767"/>
    </source>
</evidence>
<dbReference type="Proteomes" id="UP000318288">
    <property type="component" value="Unassembled WGS sequence"/>
</dbReference>
<organism evidence="5 6">
    <name type="scientific">Rubripirellula tenax</name>
    <dbReference type="NCBI Taxonomy" id="2528015"/>
    <lineage>
        <taxon>Bacteria</taxon>
        <taxon>Pseudomonadati</taxon>
        <taxon>Planctomycetota</taxon>
        <taxon>Planctomycetia</taxon>
        <taxon>Pirellulales</taxon>
        <taxon>Pirellulaceae</taxon>
        <taxon>Rubripirellula</taxon>
    </lineage>
</organism>
<comment type="similarity">
    <text evidence="1">Belongs to the bacterial ribosomal protein bS1 family.</text>
</comment>
<comment type="caution">
    <text evidence="5">The sequence shown here is derived from an EMBL/GenBank/DDBJ whole genome shotgun (WGS) entry which is preliminary data.</text>
</comment>
<protein>
    <submittedName>
        <fullName evidence="5">30S ribosomal protein S1</fullName>
    </submittedName>
</protein>
<keyword evidence="3" id="KW-0687">Ribonucleoprotein</keyword>
<dbReference type="SUPFAM" id="SSF50249">
    <property type="entry name" value="Nucleic acid-binding proteins"/>
    <property type="match status" value="1"/>
</dbReference>
<dbReference type="AlphaFoldDB" id="A0A5C6EQ21"/>
<dbReference type="InterPro" id="IPR050437">
    <property type="entry name" value="Ribos_protein_bS1-like"/>
</dbReference>
<sequence length="91" mass="9880">MNVGDVCDGVVTRLEHFGMFVDVDGVPGLLRVVDLTWARISHPSDIAAVGDTVRFQILQLHDPAKRPQERFSGSIKVLLPKPDCADGDTAP</sequence>
<feature type="domain" description="S1 motif" evidence="4">
    <location>
        <begin position="4"/>
        <end position="76"/>
    </location>
</feature>
<evidence type="ECO:0000259" key="4">
    <source>
        <dbReference type="PROSITE" id="PS50126"/>
    </source>
</evidence>
<dbReference type="InterPro" id="IPR012340">
    <property type="entry name" value="NA-bd_OB-fold"/>
</dbReference>
<dbReference type="Gene3D" id="2.40.50.140">
    <property type="entry name" value="Nucleic acid-binding proteins"/>
    <property type="match status" value="1"/>
</dbReference>
<dbReference type="PANTHER" id="PTHR10724:SF7">
    <property type="entry name" value="SMALL RIBOSOMAL SUBUNIT PROTEIN BS1C"/>
    <property type="match status" value="1"/>
</dbReference>
<reference evidence="5 6" key="1">
    <citation type="submission" date="2019-02" db="EMBL/GenBank/DDBJ databases">
        <title>Deep-cultivation of Planctomycetes and their phenomic and genomic characterization uncovers novel biology.</title>
        <authorList>
            <person name="Wiegand S."/>
            <person name="Jogler M."/>
            <person name="Boedeker C."/>
            <person name="Pinto D."/>
            <person name="Vollmers J."/>
            <person name="Rivas-Marin E."/>
            <person name="Kohn T."/>
            <person name="Peeters S.H."/>
            <person name="Heuer A."/>
            <person name="Rast P."/>
            <person name="Oberbeckmann S."/>
            <person name="Bunk B."/>
            <person name="Jeske O."/>
            <person name="Meyerdierks A."/>
            <person name="Storesund J.E."/>
            <person name="Kallscheuer N."/>
            <person name="Luecker S."/>
            <person name="Lage O.M."/>
            <person name="Pohl T."/>
            <person name="Merkel B.J."/>
            <person name="Hornburger P."/>
            <person name="Mueller R.-W."/>
            <person name="Bruemmer F."/>
            <person name="Labrenz M."/>
            <person name="Spormann A.M."/>
            <person name="Op Den Camp H."/>
            <person name="Overmann J."/>
            <person name="Amann R."/>
            <person name="Jetten M.S.M."/>
            <person name="Mascher T."/>
            <person name="Medema M.H."/>
            <person name="Devos D.P."/>
            <person name="Kaster A.-K."/>
            <person name="Ovreas L."/>
            <person name="Rohde M."/>
            <person name="Galperin M.Y."/>
            <person name="Jogler C."/>
        </authorList>
    </citation>
    <scope>NUCLEOTIDE SEQUENCE [LARGE SCALE GENOMIC DNA]</scope>
    <source>
        <strain evidence="5 6">Poly51</strain>
    </source>
</reference>
<keyword evidence="2 5" id="KW-0689">Ribosomal protein</keyword>
<evidence type="ECO:0000256" key="2">
    <source>
        <dbReference type="ARBA" id="ARBA00022980"/>
    </source>
</evidence>
<dbReference type="InterPro" id="IPR003029">
    <property type="entry name" value="S1_domain"/>
</dbReference>